<feature type="region of interest" description="Disordered" evidence="1">
    <location>
        <begin position="47"/>
        <end position="69"/>
    </location>
</feature>
<comment type="caution">
    <text evidence="2">The sequence shown here is derived from an EMBL/GenBank/DDBJ whole genome shotgun (WGS) entry which is preliminary data.</text>
</comment>
<feature type="compositionally biased region" description="Basic and acidic residues" evidence="1">
    <location>
        <begin position="60"/>
        <end position="69"/>
    </location>
</feature>
<proteinExistence type="predicted"/>
<dbReference type="AlphaFoldDB" id="A0A4Y7R906"/>
<protein>
    <submittedName>
        <fullName evidence="2">Uncharacterized protein</fullName>
    </submittedName>
</protein>
<organism evidence="2 3">
    <name type="scientific">Pelotomaculum schinkii</name>
    <dbReference type="NCBI Taxonomy" id="78350"/>
    <lineage>
        <taxon>Bacteria</taxon>
        <taxon>Bacillati</taxon>
        <taxon>Bacillota</taxon>
        <taxon>Clostridia</taxon>
        <taxon>Eubacteriales</taxon>
        <taxon>Desulfotomaculaceae</taxon>
        <taxon>Pelotomaculum</taxon>
    </lineage>
</organism>
<evidence type="ECO:0000313" key="2">
    <source>
        <dbReference type="EMBL" id="TEB05448.1"/>
    </source>
</evidence>
<sequence>MPKADELRSTRAEELRRITADRLRNFDAGDIRDVTAEELEELCEAPGDLGCSEQTNTVIPKEDTHPMKR</sequence>
<reference evidence="2 3" key="1">
    <citation type="journal article" date="2018" name="Environ. Microbiol.">
        <title>Novel energy conservation strategies and behaviour of Pelotomaculum schinkii driving syntrophic propionate catabolism.</title>
        <authorList>
            <person name="Hidalgo-Ahumada C.A.P."/>
            <person name="Nobu M.K."/>
            <person name="Narihiro T."/>
            <person name="Tamaki H."/>
            <person name="Liu W.T."/>
            <person name="Kamagata Y."/>
            <person name="Stams A.J.M."/>
            <person name="Imachi H."/>
            <person name="Sousa D.Z."/>
        </authorList>
    </citation>
    <scope>NUCLEOTIDE SEQUENCE [LARGE SCALE GENOMIC DNA]</scope>
    <source>
        <strain evidence="2 3">HH</strain>
    </source>
</reference>
<dbReference type="Proteomes" id="UP000298324">
    <property type="component" value="Unassembled WGS sequence"/>
</dbReference>
<evidence type="ECO:0000256" key="1">
    <source>
        <dbReference type="SAM" id="MobiDB-lite"/>
    </source>
</evidence>
<evidence type="ECO:0000313" key="3">
    <source>
        <dbReference type="Proteomes" id="UP000298324"/>
    </source>
</evidence>
<dbReference type="EMBL" id="QFGA01000002">
    <property type="protein sequence ID" value="TEB05448.1"/>
    <property type="molecule type" value="Genomic_DNA"/>
</dbReference>
<keyword evidence="3" id="KW-1185">Reference proteome</keyword>
<gene>
    <name evidence="2" type="ORF">Psch_02489</name>
</gene>
<accession>A0A4Y7R906</accession>
<name>A0A4Y7R906_9FIRM</name>
<dbReference type="RefSeq" id="WP_190240503.1">
    <property type="nucleotide sequence ID" value="NZ_QFGA01000002.1"/>
</dbReference>